<comment type="caution">
    <text evidence="5">The sequence shown here is derived from an EMBL/GenBank/DDBJ whole genome shotgun (WGS) entry which is preliminary data.</text>
</comment>
<dbReference type="PANTHER" id="PTHR33779:SF1">
    <property type="entry name" value="EXPRESSED PROTEIN"/>
    <property type="match status" value="1"/>
</dbReference>
<keyword evidence="2" id="KW-0862">Zinc</keyword>
<keyword evidence="1" id="KW-0479">Metal-binding</keyword>
<keyword evidence="6" id="KW-1185">Reference proteome</keyword>
<protein>
    <recommendedName>
        <fullName evidence="4">PHD-type zinc finger plants domain-containing protein</fullName>
    </recommendedName>
</protein>
<accession>A0AAP0NHZ8</accession>
<dbReference type="InterPro" id="IPR011011">
    <property type="entry name" value="Znf_FYVE_PHD"/>
</dbReference>
<organism evidence="5 6">
    <name type="scientific">Stephania japonica</name>
    <dbReference type="NCBI Taxonomy" id="461633"/>
    <lineage>
        <taxon>Eukaryota</taxon>
        <taxon>Viridiplantae</taxon>
        <taxon>Streptophyta</taxon>
        <taxon>Embryophyta</taxon>
        <taxon>Tracheophyta</taxon>
        <taxon>Spermatophyta</taxon>
        <taxon>Magnoliopsida</taxon>
        <taxon>Ranunculales</taxon>
        <taxon>Menispermaceae</taxon>
        <taxon>Menispermoideae</taxon>
        <taxon>Cissampelideae</taxon>
        <taxon>Stephania</taxon>
    </lineage>
</organism>
<evidence type="ECO:0000256" key="2">
    <source>
        <dbReference type="ARBA" id="ARBA00022833"/>
    </source>
</evidence>
<dbReference type="Proteomes" id="UP001417504">
    <property type="component" value="Unassembled WGS sequence"/>
</dbReference>
<dbReference type="InterPro" id="IPR056874">
    <property type="entry name" value="PHD_dom_pln"/>
</dbReference>
<evidence type="ECO:0000313" key="5">
    <source>
        <dbReference type="EMBL" id="KAK9109087.1"/>
    </source>
</evidence>
<keyword evidence="1" id="KW-0863">Zinc-finger</keyword>
<dbReference type="AlphaFoldDB" id="A0AAP0NHZ8"/>
<dbReference type="PANTHER" id="PTHR33779">
    <property type="entry name" value="EXPRESSED PROTEIN"/>
    <property type="match status" value="1"/>
</dbReference>
<gene>
    <name evidence="5" type="ORF">Sjap_017147</name>
</gene>
<evidence type="ECO:0000259" key="4">
    <source>
        <dbReference type="Pfam" id="PF25054"/>
    </source>
</evidence>
<dbReference type="Pfam" id="PF25054">
    <property type="entry name" value="PHD_pln"/>
    <property type="match status" value="1"/>
</dbReference>
<feature type="region of interest" description="Disordered" evidence="3">
    <location>
        <begin position="1"/>
        <end position="22"/>
    </location>
</feature>
<evidence type="ECO:0000313" key="6">
    <source>
        <dbReference type="Proteomes" id="UP001417504"/>
    </source>
</evidence>
<evidence type="ECO:0000256" key="3">
    <source>
        <dbReference type="SAM" id="MobiDB-lite"/>
    </source>
</evidence>
<dbReference type="SUPFAM" id="SSF57903">
    <property type="entry name" value="FYVE/PHD zinc finger"/>
    <property type="match status" value="1"/>
</dbReference>
<feature type="compositionally biased region" description="Basic and acidic residues" evidence="3">
    <location>
        <begin position="1"/>
        <end position="14"/>
    </location>
</feature>
<reference evidence="5 6" key="1">
    <citation type="submission" date="2024-01" db="EMBL/GenBank/DDBJ databases">
        <title>Genome assemblies of Stephania.</title>
        <authorList>
            <person name="Yang L."/>
        </authorList>
    </citation>
    <scope>NUCLEOTIDE SEQUENCE [LARGE SCALE GENOMIC DNA]</scope>
    <source>
        <strain evidence="5">QJT</strain>
        <tissue evidence="5">Leaf</tissue>
    </source>
</reference>
<feature type="region of interest" description="Disordered" evidence="3">
    <location>
        <begin position="86"/>
        <end position="118"/>
    </location>
</feature>
<name>A0AAP0NHZ8_9MAGN</name>
<evidence type="ECO:0000256" key="1">
    <source>
        <dbReference type="ARBA" id="ARBA00022771"/>
    </source>
</evidence>
<feature type="compositionally biased region" description="Basic and acidic residues" evidence="3">
    <location>
        <begin position="103"/>
        <end position="115"/>
    </location>
</feature>
<proteinExistence type="predicted"/>
<dbReference type="GO" id="GO:0008270">
    <property type="term" value="F:zinc ion binding"/>
    <property type="evidence" value="ECO:0007669"/>
    <property type="project" value="UniProtKB-KW"/>
</dbReference>
<feature type="domain" description="PHD-type zinc finger plants" evidence="4">
    <location>
        <begin position="33"/>
        <end position="75"/>
    </location>
</feature>
<sequence>MKLPSESKEGKEGVVADTTNNNNNNNNNNNECCMCGDHGLQHELFQCRLCRFRSQHRYCSNLYPKAELYQICNWCLKKESMSSTTEEEEIENSSSISSSSHNNDCKDKEDRDKNNCKKNNITQSYLKGHGNDLHHRDQIVVANKPIKRHRSSPDHHHHKEHKEGNLIRIPKFGEISQNRITKKVFRGRIQRYKLLEEVCR</sequence>
<dbReference type="EMBL" id="JBBNAE010000007">
    <property type="protein sequence ID" value="KAK9109087.1"/>
    <property type="molecule type" value="Genomic_DNA"/>
</dbReference>